<evidence type="ECO:0000256" key="1">
    <source>
        <dbReference type="SAM" id="Phobius"/>
    </source>
</evidence>
<keyword evidence="4" id="KW-1185">Reference proteome</keyword>
<dbReference type="PANTHER" id="PTHR21180:SF32">
    <property type="entry name" value="ENDONUCLEASE_EXONUCLEASE_PHOSPHATASE FAMILY DOMAIN-CONTAINING PROTEIN 1"/>
    <property type="match status" value="1"/>
</dbReference>
<evidence type="ECO:0000313" key="4">
    <source>
        <dbReference type="Proteomes" id="UP000187185"/>
    </source>
</evidence>
<accession>A0A1P8U8J9</accession>
<feature type="transmembrane region" description="Helical" evidence="1">
    <location>
        <begin position="17"/>
        <end position="39"/>
    </location>
</feature>
<dbReference type="KEGG" id="maur:BOH66_09365"/>
<keyword evidence="1" id="KW-0472">Membrane</keyword>
<dbReference type="GO" id="GO:0015627">
    <property type="term" value="C:type II protein secretion system complex"/>
    <property type="evidence" value="ECO:0007669"/>
    <property type="project" value="TreeGrafter"/>
</dbReference>
<dbReference type="SUPFAM" id="SSF47781">
    <property type="entry name" value="RuvA domain 2-like"/>
    <property type="match status" value="1"/>
</dbReference>
<dbReference type="Gene3D" id="1.10.150.280">
    <property type="entry name" value="AF1531-like domain"/>
    <property type="match status" value="1"/>
</dbReference>
<dbReference type="RefSeq" id="WP_076690739.1">
    <property type="nucleotide sequence ID" value="NZ_CP018762.1"/>
</dbReference>
<dbReference type="Pfam" id="PF10531">
    <property type="entry name" value="SLBB"/>
    <property type="match status" value="1"/>
</dbReference>
<proteinExistence type="predicted"/>
<organism evidence="3 4">
    <name type="scientific">Microbacterium aurum</name>
    <dbReference type="NCBI Taxonomy" id="36805"/>
    <lineage>
        <taxon>Bacteria</taxon>
        <taxon>Bacillati</taxon>
        <taxon>Actinomycetota</taxon>
        <taxon>Actinomycetes</taxon>
        <taxon>Micrococcales</taxon>
        <taxon>Microbacteriaceae</taxon>
        <taxon>Microbacterium</taxon>
    </lineage>
</organism>
<dbReference type="SMART" id="SM00278">
    <property type="entry name" value="HhH1"/>
    <property type="match status" value="2"/>
</dbReference>
<dbReference type="InterPro" id="IPR003583">
    <property type="entry name" value="Hlx-hairpin-Hlx_DNA-bd_motif"/>
</dbReference>
<dbReference type="EMBL" id="CP018762">
    <property type="protein sequence ID" value="APZ34426.1"/>
    <property type="molecule type" value="Genomic_DNA"/>
</dbReference>
<name>A0A1P8U8J9_9MICO</name>
<reference evidence="3 4" key="1">
    <citation type="submission" date="2016-12" db="EMBL/GenBank/DDBJ databases">
        <title>Complete genome sequence of Microbacterium aurum KACC 15219.</title>
        <authorList>
            <person name="Jung Y."/>
            <person name="Shin J.-H."/>
            <person name="Lee Y.-J."/>
            <person name="Yi H."/>
            <person name="Bahn Y.-S."/>
            <person name="Kim J.F."/>
            <person name="Lee D.-W."/>
        </authorList>
    </citation>
    <scope>NUCLEOTIDE SEQUENCE [LARGE SCALE GENOMIC DNA]</scope>
    <source>
        <strain evidence="3 4">KACC 15219</strain>
    </source>
</reference>
<dbReference type="InterPro" id="IPR010994">
    <property type="entry name" value="RuvA_2-like"/>
</dbReference>
<feature type="domain" description="Helix-hairpin-helix DNA-binding motif class 1" evidence="2">
    <location>
        <begin position="176"/>
        <end position="195"/>
    </location>
</feature>
<dbReference type="InterPro" id="IPR019554">
    <property type="entry name" value="Soluble_ligand-bd"/>
</dbReference>
<dbReference type="Gene3D" id="3.10.560.10">
    <property type="entry name" value="Outer membrane lipoprotein wza domain like"/>
    <property type="match status" value="1"/>
</dbReference>
<dbReference type="PANTHER" id="PTHR21180">
    <property type="entry name" value="ENDONUCLEASE/EXONUCLEASE/PHOSPHATASE FAMILY DOMAIN-CONTAINING PROTEIN 1"/>
    <property type="match status" value="1"/>
</dbReference>
<dbReference type="Proteomes" id="UP000187185">
    <property type="component" value="Chromosome"/>
</dbReference>
<evidence type="ECO:0000313" key="3">
    <source>
        <dbReference type="EMBL" id="APZ34426.1"/>
    </source>
</evidence>
<evidence type="ECO:0000259" key="2">
    <source>
        <dbReference type="SMART" id="SM00278"/>
    </source>
</evidence>
<dbReference type="GO" id="GO:0006281">
    <property type="term" value="P:DNA repair"/>
    <property type="evidence" value="ECO:0007669"/>
    <property type="project" value="InterPro"/>
</dbReference>
<gene>
    <name evidence="3" type="ORF">BOH66_09365</name>
</gene>
<dbReference type="InterPro" id="IPR051675">
    <property type="entry name" value="Endo/Exo/Phosphatase_dom_1"/>
</dbReference>
<sequence length="198" mass="20372">MSSPTASLPERTPRRRLGVGAVVVLVVAIAAASVVIGMIRGAADAAARPDVDTIAVDEAQVPTVYVHVFGAVANPGLYRLDEGARVVDVIAAAGGLTPEADENAINLARPLSDGEQLQVPAVGESPAEAPVDAGDGRVNLNTADVTALDTLPRVGPAIAQRIIDWRESNGRFTSVDDLLSVPGIGEKMLAGLRDLVTV</sequence>
<dbReference type="GO" id="GO:0003677">
    <property type="term" value="F:DNA binding"/>
    <property type="evidence" value="ECO:0007669"/>
    <property type="project" value="InterPro"/>
</dbReference>
<dbReference type="Pfam" id="PF12836">
    <property type="entry name" value="HHH_3"/>
    <property type="match status" value="1"/>
</dbReference>
<keyword evidence="1" id="KW-0812">Transmembrane</keyword>
<protein>
    <submittedName>
        <fullName evidence="3">Competence protein ComEA</fullName>
    </submittedName>
</protein>
<feature type="domain" description="Helix-hairpin-helix DNA-binding motif class 1" evidence="2">
    <location>
        <begin position="146"/>
        <end position="165"/>
    </location>
</feature>
<dbReference type="AlphaFoldDB" id="A0A1P8U8J9"/>
<keyword evidence="1" id="KW-1133">Transmembrane helix</keyword>
<dbReference type="GO" id="GO:0015628">
    <property type="term" value="P:protein secretion by the type II secretion system"/>
    <property type="evidence" value="ECO:0007669"/>
    <property type="project" value="TreeGrafter"/>
</dbReference>
<dbReference type="STRING" id="36805.BOH66_09365"/>